<feature type="region of interest" description="Disordered" evidence="1">
    <location>
        <begin position="184"/>
        <end position="215"/>
    </location>
</feature>
<organism evidence="2 3">
    <name type="scientific">Tropilaelaps mercedesae</name>
    <dbReference type="NCBI Taxonomy" id="418985"/>
    <lineage>
        <taxon>Eukaryota</taxon>
        <taxon>Metazoa</taxon>
        <taxon>Ecdysozoa</taxon>
        <taxon>Arthropoda</taxon>
        <taxon>Chelicerata</taxon>
        <taxon>Arachnida</taxon>
        <taxon>Acari</taxon>
        <taxon>Parasitiformes</taxon>
        <taxon>Mesostigmata</taxon>
        <taxon>Gamasina</taxon>
        <taxon>Dermanyssoidea</taxon>
        <taxon>Laelapidae</taxon>
        <taxon>Tropilaelaps</taxon>
    </lineage>
</organism>
<feature type="region of interest" description="Disordered" evidence="1">
    <location>
        <begin position="1"/>
        <end position="41"/>
    </location>
</feature>
<sequence>MVILSGSSTAHSQTPTDFTVGSRRSPAESHRHQSPPPPTGVHAPFLIRNLITAPHHTQHATNRMPSLAAAVQSEIIGQSPAGRSLGNGQELLFATHPAATLTASTYVGQAAVLANALVSNQALNSTTNPLSSGGQNALSDAQHQLLEQQRQAMAAAQLLWNAAHCGLGAQLTVRGGEGVNLASDGNGAGGTAAAGEAAFKPQSHSDGQPQPRPGS</sequence>
<keyword evidence="3" id="KW-1185">Reference proteome</keyword>
<comment type="caution">
    <text evidence="2">The sequence shown here is derived from an EMBL/GenBank/DDBJ whole genome shotgun (WGS) entry which is preliminary data.</text>
</comment>
<feature type="non-terminal residue" evidence="2">
    <location>
        <position position="215"/>
    </location>
</feature>
<evidence type="ECO:0000256" key="1">
    <source>
        <dbReference type="SAM" id="MobiDB-lite"/>
    </source>
</evidence>
<dbReference type="EMBL" id="MNPL01003124">
    <property type="protein sequence ID" value="OQR77733.1"/>
    <property type="molecule type" value="Genomic_DNA"/>
</dbReference>
<reference evidence="2 3" key="1">
    <citation type="journal article" date="2017" name="Gigascience">
        <title>Draft genome of the honey bee ectoparasitic mite, Tropilaelaps mercedesae, is shaped by the parasitic life history.</title>
        <authorList>
            <person name="Dong X."/>
            <person name="Armstrong S.D."/>
            <person name="Xia D."/>
            <person name="Makepeace B.L."/>
            <person name="Darby A.C."/>
            <person name="Kadowaki T."/>
        </authorList>
    </citation>
    <scope>NUCLEOTIDE SEQUENCE [LARGE SCALE GENOMIC DNA]</scope>
    <source>
        <strain evidence="2">Wuxi-XJTLU</strain>
    </source>
</reference>
<feature type="compositionally biased region" description="Polar residues" evidence="1">
    <location>
        <begin position="1"/>
        <end position="19"/>
    </location>
</feature>
<gene>
    <name evidence="2" type="ORF">BIW11_06883</name>
</gene>
<protein>
    <submittedName>
        <fullName evidence="2">Uncharacterized protein</fullName>
    </submittedName>
</protein>
<dbReference type="InParanoid" id="A0A1V9XWE5"/>
<proteinExistence type="predicted"/>
<dbReference type="AlphaFoldDB" id="A0A1V9XWE5"/>
<dbReference type="Proteomes" id="UP000192247">
    <property type="component" value="Unassembled WGS sequence"/>
</dbReference>
<evidence type="ECO:0000313" key="2">
    <source>
        <dbReference type="EMBL" id="OQR77733.1"/>
    </source>
</evidence>
<accession>A0A1V9XWE5</accession>
<name>A0A1V9XWE5_9ACAR</name>
<evidence type="ECO:0000313" key="3">
    <source>
        <dbReference type="Proteomes" id="UP000192247"/>
    </source>
</evidence>